<organism evidence="6 7">
    <name type="scientific">Coccomyxa viridis</name>
    <dbReference type="NCBI Taxonomy" id="1274662"/>
    <lineage>
        <taxon>Eukaryota</taxon>
        <taxon>Viridiplantae</taxon>
        <taxon>Chlorophyta</taxon>
        <taxon>core chlorophytes</taxon>
        <taxon>Trebouxiophyceae</taxon>
        <taxon>Trebouxiophyceae incertae sedis</taxon>
        <taxon>Coccomyxaceae</taxon>
        <taxon>Coccomyxa</taxon>
    </lineage>
</organism>
<feature type="active site" evidence="4">
    <location>
        <position position="62"/>
    </location>
</feature>
<accession>A0AAV1IMW7</accession>
<feature type="active site" description="Proton donor" evidence="4">
    <location>
        <position position="189"/>
    </location>
</feature>
<proteinExistence type="inferred from homology"/>
<protein>
    <recommendedName>
        <fullName evidence="5">Phosphotyrosine protein phosphatase I domain-containing protein</fullName>
    </recommendedName>
</protein>
<dbReference type="AlphaFoldDB" id="A0AAV1IMW7"/>
<dbReference type="EMBL" id="CAUYUE010000017">
    <property type="protein sequence ID" value="CAK0787445.1"/>
    <property type="molecule type" value="Genomic_DNA"/>
</dbReference>
<dbReference type="Gene3D" id="3.40.50.2300">
    <property type="match status" value="1"/>
</dbReference>
<comment type="similarity">
    <text evidence="1">Belongs to the low molecular weight phosphotyrosine protein phosphatase family.</text>
</comment>
<name>A0AAV1IMW7_9CHLO</name>
<comment type="caution">
    <text evidence="6">The sequence shown here is derived from an EMBL/GenBank/DDBJ whole genome shotgun (WGS) entry which is preliminary data.</text>
</comment>
<reference evidence="6 7" key="1">
    <citation type="submission" date="2023-10" db="EMBL/GenBank/DDBJ databases">
        <authorList>
            <person name="Maclean D."/>
            <person name="Macfadyen A."/>
        </authorList>
    </citation>
    <scope>NUCLEOTIDE SEQUENCE [LARGE SCALE GENOMIC DNA]</scope>
</reference>
<sequence length="264" mass="29238">MLLLVCSAQGVTGSTDTEQIDASSLFVETAFRATPWDQEKLEEQSSRRHARVLFVSESNVCRSVLAEAVMNELLQQRGLQDAVQCESKGTRDYNVGEGPEAFVLEVAREEGLALPHDFHARQLVPETDIVAFDIVLVMDKFTAADVLREVSVFDSINSQGGYSRRVRRLGEFHPTMAAATATDAQDLDDPLYGNSQDDAEKEAVRETLWNIREACRGLVDFLQQLRDSDATDKGEGGSLRSALSAAVQDMESVDWLVPPMLQKR</sequence>
<evidence type="ECO:0000259" key="5">
    <source>
        <dbReference type="SMART" id="SM00226"/>
    </source>
</evidence>
<dbReference type="Proteomes" id="UP001314263">
    <property type="component" value="Unassembled WGS sequence"/>
</dbReference>
<evidence type="ECO:0000313" key="7">
    <source>
        <dbReference type="Proteomes" id="UP001314263"/>
    </source>
</evidence>
<keyword evidence="3" id="KW-0904">Protein phosphatase</keyword>
<feature type="domain" description="Phosphotyrosine protein phosphatase I" evidence="5">
    <location>
        <begin position="50"/>
        <end position="221"/>
    </location>
</feature>
<dbReference type="InterPro" id="IPR017867">
    <property type="entry name" value="Tyr_phospatase_low_mol_wt"/>
</dbReference>
<evidence type="ECO:0000256" key="1">
    <source>
        <dbReference type="ARBA" id="ARBA00011063"/>
    </source>
</evidence>
<dbReference type="Pfam" id="PF01451">
    <property type="entry name" value="LMWPc"/>
    <property type="match status" value="1"/>
</dbReference>
<evidence type="ECO:0000256" key="2">
    <source>
        <dbReference type="ARBA" id="ARBA00022801"/>
    </source>
</evidence>
<dbReference type="InterPro" id="IPR036196">
    <property type="entry name" value="Ptyr_pPase_sf"/>
</dbReference>
<dbReference type="PRINTS" id="PR00719">
    <property type="entry name" value="LMWPTPASE"/>
</dbReference>
<keyword evidence="2" id="KW-0378">Hydrolase</keyword>
<evidence type="ECO:0000256" key="4">
    <source>
        <dbReference type="PIRSR" id="PIRSR617867-1"/>
    </source>
</evidence>
<keyword evidence="7" id="KW-1185">Reference proteome</keyword>
<gene>
    <name evidence="6" type="ORF">CVIRNUC_010665</name>
</gene>
<dbReference type="InterPro" id="IPR050438">
    <property type="entry name" value="LMW_PTPase"/>
</dbReference>
<dbReference type="GO" id="GO:0004725">
    <property type="term" value="F:protein tyrosine phosphatase activity"/>
    <property type="evidence" value="ECO:0007669"/>
    <property type="project" value="InterPro"/>
</dbReference>
<dbReference type="SUPFAM" id="SSF52788">
    <property type="entry name" value="Phosphotyrosine protein phosphatases I"/>
    <property type="match status" value="1"/>
</dbReference>
<evidence type="ECO:0000256" key="3">
    <source>
        <dbReference type="ARBA" id="ARBA00022912"/>
    </source>
</evidence>
<dbReference type="InterPro" id="IPR023485">
    <property type="entry name" value="Ptyr_pPase"/>
</dbReference>
<evidence type="ECO:0000313" key="6">
    <source>
        <dbReference type="EMBL" id="CAK0787445.1"/>
    </source>
</evidence>
<dbReference type="PANTHER" id="PTHR11717:SF7">
    <property type="entry name" value="LOW MOLECULAR WEIGHT PHOSPHOTYROSINE PROTEIN PHOSPHATASE"/>
    <property type="match status" value="1"/>
</dbReference>
<dbReference type="PANTHER" id="PTHR11717">
    <property type="entry name" value="LOW MOLECULAR WEIGHT PROTEIN TYROSINE PHOSPHATASE"/>
    <property type="match status" value="1"/>
</dbReference>
<dbReference type="SMART" id="SM00226">
    <property type="entry name" value="LMWPc"/>
    <property type="match status" value="1"/>
</dbReference>